<evidence type="ECO:0000256" key="10">
    <source>
        <dbReference type="ARBA" id="ARBA00022833"/>
    </source>
</evidence>
<dbReference type="EC" id="3.1.26.11" evidence="4"/>
<organism evidence="13 14">
    <name type="scientific">Ostreobium quekettii</name>
    <dbReference type="NCBI Taxonomy" id="121088"/>
    <lineage>
        <taxon>Eukaryota</taxon>
        <taxon>Viridiplantae</taxon>
        <taxon>Chlorophyta</taxon>
        <taxon>core chlorophytes</taxon>
        <taxon>Ulvophyceae</taxon>
        <taxon>TCBD clade</taxon>
        <taxon>Bryopsidales</taxon>
        <taxon>Ostreobineae</taxon>
        <taxon>Ostreobiaceae</taxon>
        <taxon>Ostreobium</taxon>
    </lineage>
</organism>
<dbReference type="GO" id="GO:1990180">
    <property type="term" value="P:mitochondrial tRNA 3'-end processing"/>
    <property type="evidence" value="ECO:0007669"/>
    <property type="project" value="TreeGrafter"/>
</dbReference>
<evidence type="ECO:0000256" key="1">
    <source>
        <dbReference type="ARBA" id="ARBA00000402"/>
    </source>
</evidence>
<evidence type="ECO:0000256" key="4">
    <source>
        <dbReference type="ARBA" id="ARBA00012477"/>
    </source>
</evidence>
<feature type="region of interest" description="Disordered" evidence="11">
    <location>
        <begin position="224"/>
        <end position="284"/>
    </location>
</feature>
<dbReference type="InterPro" id="IPR036866">
    <property type="entry name" value="RibonucZ/Hydroxyglut_hydro"/>
</dbReference>
<feature type="region of interest" description="Disordered" evidence="11">
    <location>
        <begin position="341"/>
        <end position="383"/>
    </location>
</feature>
<dbReference type="AlphaFoldDB" id="A0A8S1J524"/>
<accession>A0A8S1J524</accession>
<keyword evidence="9" id="KW-0378">Hydrolase</keyword>
<evidence type="ECO:0000256" key="6">
    <source>
        <dbReference type="ARBA" id="ARBA00022722"/>
    </source>
</evidence>
<feature type="domain" description="tRNase Z endonuclease" evidence="12">
    <location>
        <begin position="16"/>
        <end position="71"/>
    </location>
</feature>
<comment type="similarity">
    <text evidence="3">Belongs to the RNase Z family.</text>
</comment>
<dbReference type="Proteomes" id="UP000708148">
    <property type="component" value="Unassembled WGS sequence"/>
</dbReference>
<evidence type="ECO:0000256" key="8">
    <source>
        <dbReference type="ARBA" id="ARBA00022759"/>
    </source>
</evidence>
<dbReference type="InterPro" id="IPR047151">
    <property type="entry name" value="RNZ2-like"/>
</dbReference>
<dbReference type="PANTHER" id="PTHR12553:SF49">
    <property type="entry name" value="ZINC PHOSPHODIESTERASE ELAC PROTEIN 2"/>
    <property type="match status" value="1"/>
</dbReference>
<keyword evidence="5" id="KW-0819">tRNA processing</keyword>
<evidence type="ECO:0000256" key="5">
    <source>
        <dbReference type="ARBA" id="ARBA00022694"/>
    </source>
</evidence>
<comment type="caution">
    <text evidence="13">The sequence shown here is derived from an EMBL/GenBank/DDBJ whole genome shotgun (WGS) entry which is preliminary data.</text>
</comment>
<name>A0A8S1J524_9CHLO</name>
<evidence type="ECO:0000313" key="14">
    <source>
        <dbReference type="Proteomes" id="UP000708148"/>
    </source>
</evidence>
<comment type="cofactor">
    <cofactor evidence="2">
        <name>Zn(2+)</name>
        <dbReference type="ChEBI" id="CHEBI:29105"/>
    </cofactor>
</comment>
<keyword evidence="7" id="KW-0479">Metal-binding</keyword>
<dbReference type="InterPro" id="IPR027794">
    <property type="entry name" value="tRNase_Z_dom"/>
</dbReference>
<feature type="compositionally biased region" description="Low complexity" evidence="11">
    <location>
        <begin position="356"/>
        <end position="365"/>
    </location>
</feature>
<evidence type="ECO:0000256" key="7">
    <source>
        <dbReference type="ARBA" id="ARBA00022723"/>
    </source>
</evidence>
<evidence type="ECO:0000256" key="3">
    <source>
        <dbReference type="ARBA" id="ARBA00007823"/>
    </source>
</evidence>
<dbReference type="PANTHER" id="PTHR12553">
    <property type="entry name" value="ZINC PHOSPHODIESTERASE ELAC PROTEIN 2"/>
    <property type="match status" value="1"/>
</dbReference>
<dbReference type="OrthoDB" id="527344at2759"/>
<evidence type="ECO:0000256" key="2">
    <source>
        <dbReference type="ARBA" id="ARBA00001947"/>
    </source>
</evidence>
<dbReference type="GO" id="GO:0042781">
    <property type="term" value="F:3'-tRNA processing endoribonuclease activity"/>
    <property type="evidence" value="ECO:0007669"/>
    <property type="project" value="UniProtKB-EC"/>
</dbReference>
<keyword evidence="10" id="KW-0862">Zinc</keyword>
<proteinExistence type="inferred from homology"/>
<dbReference type="EMBL" id="CAJHUC010001374">
    <property type="protein sequence ID" value="CAD7700888.1"/>
    <property type="molecule type" value="Genomic_DNA"/>
</dbReference>
<dbReference type="Pfam" id="PF13691">
    <property type="entry name" value="Lactamase_B_4"/>
    <property type="match status" value="1"/>
</dbReference>
<sequence length="640" mass="68902">MYRSNFVFCAEVVVADSDGIAPTILLTTPLKKYHFNIAEGFSRLAMEHGVKVDNSCSIFFTFDHSPASVGGLGGLLYRLRDVGATKILFVGPKGISDVLEGFKMLSYFKAPMMPSCCPLTKKSQGVVYRDDFIDVAAAMKNWERSTVPSWLGACPCWIRNPCKGKQVIDLVGDEEEELVDVEVDEGKQDVIVIDVDESDDDADRQSIDCLTDEELPPVGSMIDLLTSDDEDSGAQTTEPAAGHPIRLTCPPSASTPQEGMVTAVGPSRNQLKGSRARTLPGHPDTDVGCPGVEAAGVCCKAIQNPDVISLITPSTSTGEEDYIPLPQRGSDLVQGGIARGVKRIKLDDGPEGAGRGSQRSSAQSGPCQAGSGTQSLWSPNGSYQGPWGLPTGVGASCLPSQPFAQGAVGPKDGKNAARKEALSLSAAEEVEPVLAYVIQFKATEQLLAIIRLPDLDSKQDLEAHPVFKGLKASRSRVSAIFHISSESLLGQPAYQKWARCLPGKQIFMKREATAALEEPQFGHSIRRSLEGSAEEYGHQKALELTGRLHAVSPLLFPLPSKVRKEPMDVEVQKGTQRKSTLEGGLLFRVEQLHRRELDVIPGSPVITPLGLGIDTIANGHQWILRGTHEVGAYLYHGFLI</sequence>
<evidence type="ECO:0000259" key="12">
    <source>
        <dbReference type="Pfam" id="PF13691"/>
    </source>
</evidence>
<keyword evidence="6" id="KW-0540">Nuclease</keyword>
<keyword evidence="8" id="KW-0255">Endonuclease</keyword>
<gene>
    <name evidence="13" type="ORF">OSTQU699_LOCUS6247</name>
</gene>
<evidence type="ECO:0000256" key="9">
    <source>
        <dbReference type="ARBA" id="ARBA00022801"/>
    </source>
</evidence>
<dbReference type="GO" id="GO:0005739">
    <property type="term" value="C:mitochondrion"/>
    <property type="evidence" value="ECO:0007669"/>
    <property type="project" value="TreeGrafter"/>
</dbReference>
<dbReference type="Gene3D" id="3.60.15.10">
    <property type="entry name" value="Ribonuclease Z/Hydroxyacylglutathione hydrolase-like"/>
    <property type="match status" value="1"/>
</dbReference>
<protein>
    <recommendedName>
        <fullName evidence="4">ribonuclease Z</fullName>
        <ecNumber evidence="4">3.1.26.11</ecNumber>
    </recommendedName>
</protein>
<reference evidence="13" key="1">
    <citation type="submission" date="2020-12" db="EMBL/GenBank/DDBJ databases">
        <authorList>
            <person name="Iha C."/>
        </authorList>
    </citation>
    <scope>NUCLEOTIDE SEQUENCE</scope>
</reference>
<evidence type="ECO:0000313" key="13">
    <source>
        <dbReference type="EMBL" id="CAD7700888.1"/>
    </source>
</evidence>
<comment type="catalytic activity">
    <reaction evidence="1">
        <text>Endonucleolytic cleavage of RNA, removing extra 3' nucleotides from tRNA precursor, generating 3' termini of tRNAs. A 3'-hydroxy group is left at the tRNA terminus and a 5'-phosphoryl group is left at the trailer molecule.</text>
        <dbReference type="EC" id="3.1.26.11"/>
    </reaction>
</comment>
<keyword evidence="14" id="KW-1185">Reference proteome</keyword>
<evidence type="ECO:0000256" key="11">
    <source>
        <dbReference type="SAM" id="MobiDB-lite"/>
    </source>
</evidence>
<dbReference type="GO" id="GO:0046872">
    <property type="term" value="F:metal ion binding"/>
    <property type="evidence" value="ECO:0007669"/>
    <property type="project" value="UniProtKB-KW"/>
</dbReference>
<feature type="compositionally biased region" description="Polar residues" evidence="11">
    <location>
        <begin position="370"/>
        <end position="383"/>
    </location>
</feature>